<proteinExistence type="predicted"/>
<organism evidence="1">
    <name type="scientific">marine sediment metagenome</name>
    <dbReference type="NCBI Taxonomy" id="412755"/>
    <lineage>
        <taxon>unclassified sequences</taxon>
        <taxon>metagenomes</taxon>
        <taxon>ecological metagenomes</taxon>
    </lineage>
</organism>
<dbReference type="EMBL" id="LAZR01000276">
    <property type="protein sequence ID" value="KKN77626.1"/>
    <property type="molecule type" value="Genomic_DNA"/>
</dbReference>
<reference evidence="1" key="1">
    <citation type="journal article" date="2015" name="Nature">
        <title>Complex archaea that bridge the gap between prokaryotes and eukaryotes.</title>
        <authorList>
            <person name="Spang A."/>
            <person name="Saw J.H."/>
            <person name="Jorgensen S.L."/>
            <person name="Zaremba-Niedzwiedzka K."/>
            <person name="Martijn J."/>
            <person name="Lind A.E."/>
            <person name="van Eijk R."/>
            <person name="Schleper C."/>
            <person name="Guy L."/>
            <person name="Ettema T.J."/>
        </authorList>
    </citation>
    <scope>NUCLEOTIDE SEQUENCE</scope>
</reference>
<evidence type="ECO:0000313" key="1">
    <source>
        <dbReference type="EMBL" id="KKN77626.1"/>
    </source>
</evidence>
<protein>
    <submittedName>
        <fullName evidence="1">Uncharacterized protein</fullName>
    </submittedName>
</protein>
<comment type="caution">
    <text evidence="1">The sequence shown here is derived from an EMBL/GenBank/DDBJ whole genome shotgun (WGS) entry which is preliminary data.</text>
</comment>
<dbReference type="AlphaFoldDB" id="A0A0F9VVZ2"/>
<gene>
    <name evidence="1" type="ORF">LCGC14_0359010</name>
</gene>
<sequence length="77" mass="8601">MSKRKPHNNDAGYIASRRHPIHRGWMVLYLAEKQGIDTDNKYAVVCCKHSTCIGTTSIPNGRALMKSGEFCEKCTSS</sequence>
<name>A0A0F9VVZ2_9ZZZZ</name>
<accession>A0A0F9VVZ2</accession>